<dbReference type="InterPro" id="IPR011527">
    <property type="entry name" value="ABC1_TM_dom"/>
</dbReference>
<dbReference type="PANTHER" id="PTHR43394:SF1">
    <property type="entry name" value="ATP-BINDING CASSETTE SUB-FAMILY B MEMBER 10, MITOCHONDRIAL"/>
    <property type="match status" value="1"/>
</dbReference>
<dbReference type="FunFam" id="3.40.50.300:FF:000299">
    <property type="entry name" value="ABC transporter ATP-binding protein/permease"/>
    <property type="match status" value="1"/>
</dbReference>
<dbReference type="InterPro" id="IPR003439">
    <property type="entry name" value="ABC_transporter-like_ATP-bd"/>
</dbReference>
<evidence type="ECO:0000256" key="6">
    <source>
        <dbReference type="ARBA" id="ARBA00022840"/>
    </source>
</evidence>
<feature type="domain" description="ABC transporter" evidence="10">
    <location>
        <begin position="346"/>
        <end position="579"/>
    </location>
</feature>
<sequence>MTLTVDEARQSSTLPEEALGYAWRKGRGAVFRGAAVGMAWEATVVVVPFLAQRAIDEGLVLKDWRQLSIWLTALVASGVLTAVFSGMRHRAATQAGAYSDLGLRGRLFRHVLGLDTGFHDRADRGDLLTRISTDVRTISLFIDLIVTWVAHFVAVILIVLFMLQMDLRLGLIGTAYIPILLLLSAAVRKAFESRTVALREAAAKLTGILHENIFGVRVIKGFGVESHQRNRFEPASSDIIARAMALVRLNASYTLIGGSLPTLAMVALLWWGGRWAISGEVTVGMLLAFSAWMVRLTSRTLGLLGRFNWFMQARASAGRINTLLSVEPAISDPPLAAGLPPSGGALQFSNVTVHFGERRILDNISLEVRAGEVVVLVGKSGSGKSILLSLPPRLYDPAEGGVLLDGVDVCELSLEELRTAVCLASDDAVLFHDTIAANISLGMPEASRTEIEQAARLAQAHQFIMEMPDGYDSDIGERGLTLSGGQRQRVSLARAVLVEPRVLLLDDASSSLDPATDAAIWEGLTGGEQQRTMLVATQRRRVAARADRVVLLDAGRIAAEGTDVQLWSSTPLYREVLSSGDDASAPR</sequence>
<dbReference type="InterPro" id="IPR036640">
    <property type="entry name" value="ABC1_TM_sf"/>
</dbReference>
<evidence type="ECO:0000313" key="12">
    <source>
        <dbReference type="EMBL" id="MYH62850.1"/>
    </source>
</evidence>
<dbReference type="Gene3D" id="3.40.50.300">
    <property type="entry name" value="P-loop containing nucleotide triphosphate hydrolases"/>
    <property type="match status" value="1"/>
</dbReference>
<feature type="transmembrane region" description="Helical" evidence="9">
    <location>
        <begin position="67"/>
        <end position="84"/>
    </location>
</feature>
<keyword evidence="6 12" id="KW-0067">ATP-binding</keyword>
<dbReference type="PROSITE" id="PS50893">
    <property type="entry name" value="ABC_TRANSPORTER_2"/>
    <property type="match status" value="1"/>
</dbReference>
<dbReference type="Gene3D" id="1.20.1560.10">
    <property type="entry name" value="ABC transporter type 1, transmembrane domain"/>
    <property type="match status" value="1"/>
</dbReference>
<feature type="transmembrane region" description="Helical" evidence="9">
    <location>
        <begin position="34"/>
        <end position="55"/>
    </location>
</feature>
<evidence type="ECO:0000256" key="1">
    <source>
        <dbReference type="ARBA" id="ARBA00004651"/>
    </source>
</evidence>
<organism evidence="12">
    <name type="scientific">Caldilineaceae bacterium SB0675_bin_29</name>
    <dbReference type="NCBI Taxonomy" id="2605266"/>
    <lineage>
        <taxon>Bacteria</taxon>
        <taxon>Bacillati</taxon>
        <taxon>Chloroflexota</taxon>
        <taxon>Caldilineae</taxon>
        <taxon>Caldilineales</taxon>
        <taxon>Caldilineaceae</taxon>
    </lineage>
</organism>
<dbReference type="GO" id="GO:0005886">
    <property type="term" value="C:plasma membrane"/>
    <property type="evidence" value="ECO:0007669"/>
    <property type="project" value="UniProtKB-SubCell"/>
</dbReference>
<dbReference type="PROSITE" id="PS00211">
    <property type="entry name" value="ABC_TRANSPORTER_1"/>
    <property type="match status" value="1"/>
</dbReference>
<dbReference type="AlphaFoldDB" id="A0A6B1G319"/>
<keyword evidence="4 9" id="KW-0812">Transmembrane</keyword>
<protein>
    <submittedName>
        <fullName evidence="12">ABC transporter ATP-binding protein</fullName>
    </submittedName>
</protein>
<evidence type="ECO:0000256" key="2">
    <source>
        <dbReference type="ARBA" id="ARBA00022448"/>
    </source>
</evidence>
<keyword evidence="3" id="KW-1003">Cell membrane</keyword>
<dbReference type="GO" id="GO:0016887">
    <property type="term" value="F:ATP hydrolysis activity"/>
    <property type="evidence" value="ECO:0007669"/>
    <property type="project" value="InterPro"/>
</dbReference>
<evidence type="ECO:0000256" key="5">
    <source>
        <dbReference type="ARBA" id="ARBA00022741"/>
    </source>
</evidence>
<comment type="caution">
    <text evidence="12">The sequence shown here is derived from an EMBL/GenBank/DDBJ whole genome shotgun (WGS) entry which is preliminary data.</text>
</comment>
<keyword evidence="8 9" id="KW-0472">Membrane</keyword>
<keyword evidence="5" id="KW-0547">Nucleotide-binding</keyword>
<dbReference type="InterPro" id="IPR027417">
    <property type="entry name" value="P-loop_NTPase"/>
</dbReference>
<evidence type="ECO:0000256" key="4">
    <source>
        <dbReference type="ARBA" id="ARBA00022692"/>
    </source>
</evidence>
<reference evidence="12" key="1">
    <citation type="submission" date="2019-09" db="EMBL/GenBank/DDBJ databases">
        <title>Characterisation of the sponge microbiome using genome-centric metagenomics.</title>
        <authorList>
            <person name="Engelberts J.P."/>
            <person name="Robbins S.J."/>
            <person name="De Goeij J.M."/>
            <person name="Aranda M."/>
            <person name="Bell S.C."/>
            <person name="Webster N.S."/>
        </authorList>
    </citation>
    <scope>NUCLEOTIDE SEQUENCE</scope>
    <source>
        <strain evidence="12">SB0675_bin_29</strain>
    </source>
</reference>
<dbReference type="EMBL" id="VYDA01000503">
    <property type="protein sequence ID" value="MYH62850.1"/>
    <property type="molecule type" value="Genomic_DNA"/>
</dbReference>
<dbReference type="InterPro" id="IPR039421">
    <property type="entry name" value="Type_1_exporter"/>
</dbReference>
<evidence type="ECO:0000256" key="9">
    <source>
        <dbReference type="SAM" id="Phobius"/>
    </source>
</evidence>
<dbReference type="InterPro" id="IPR017871">
    <property type="entry name" value="ABC_transporter-like_CS"/>
</dbReference>
<proteinExistence type="predicted"/>
<dbReference type="PANTHER" id="PTHR43394">
    <property type="entry name" value="ATP-DEPENDENT PERMEASE MDL1, MITOCHONDRIAL"/>
    <property type="match status" value="1"/>
</dbReference>
<accession>A0A6B1G319</accession>
<feature type="domain" description="ABC transmembrane type-1" evidence="11">
    <location>
        <begin position="33"/>
        <end position="312"/>
    </location>
</feature>
<dbReference type="SMART" id="SM00382">
    <property type="entry name" value="AAA"/>
    <property type="match status" value="1"/>
</dbReference>
<evidence type="ECO:0000259" key="11">
    <source>
        <dbReference type="PROSITE" id="PS50929"/>
    </source>
</evidence>
<dbReference type="SUPFAM" id="SSF90123">
    <property type="entry name" value="ABC transporter transmembrane region"/>
    <property type="match status" value="1"/>
</dbReference>
<evidence type="ECO:0000256" key="7">
    <source>
        <dbReference type="ARBA" id="ARBA00022989"/>
    </source>
</evidence>
<keyword evidence="7 9" id="KW-1133">Transmembrane helix</keyword>
<dbReference type="SUPFAM" id="SSF52540">
    <property type="entry name" value="P-loop containing nucleoside triphosphate hydrolases"/>
    <property type="match status" value="1"/>
</dbReference>
<feature type="transmembrane region" description="Helical" evidence="9">
    <location>
        <begin position="169"/>
        <end position="187"/>
    </location>
</feature>
<evidence type="ECO:0000256" key="8">
    <source>
        <dbReference type="ARBA" id="ARBA00023136"/>
    </source>
</evidence>
<evidence type="ECO:0000256" key="3">
    <source>
        <dbReference type="ARBA" id="ARBA00022475"/>
    </source>
</evidence>
<dbReference type="GO" id="GO:0005524">
    <property type="term" value="F:ATP binding"/>
    <property type="evidence" value="ECO:0007669"/>
    <property type="project" value="UniProtKB-KW"/>
</dbReference>
<feature type="transmembrane region" description="Helical" evidence="9">
    <location>
        <begin position="251"/>
        <end position="271"/>
    </location>
</feature>
<dbReference type="GO" id="GO:0015421">
    <property type="term" value="F:ABC-type oligopeptide transporter activity"/>
    <property type="evidence" value="ECO:0007669"/>
    <property type="project" value="TreeGrafter"/>
</dbReference>
<comment type="subcellular location">
    <subcellularLocation>
        <location evidence="1">Cell membrane</location>
        <topology evidence="1">Multi-pass membrane protein</topology>
    </subcellularLocation>
</comment>
<gene>
    <name evidence="12" type="ORF">F4148_14220</name>
</gene>
<dbReference type="PROSITE" id="PS50929">
    <property type="entry name" value="ABC_TM1F"/>
    <property type="match status" value="1"/>
</dbReference>
<dbReference type="Pfam" id="PF00005">
    <property type="entry name" value="ABC_tran"/>
    <property type="match status" value="1"/>
</dbReference>
<keyword evidence="2" id="KW-0813">Transport</keyword>
<dbReference type="InterPro" id="IPR003593">
    <property type="entry name" value="AAA+_ATPase"/>
</dbReference>
<feature type="transmembrane region" description="Helical" evidence="9">
    <location>
        <begin position="140"/>
        <end position="163"/>
    </location>
</feature>
<name>A0A6B1G319_9CHLR</name>
<evidence type="ECO:0000259" key="10">
    <source>
        <dbReference type="PROSITE" id="PS50893"/>
    </source>
</evidence>
<dbReference type="Pfam" id="PF00664">
    <property type="entry name" value="ABC_membrane"/>
    <property type="match status" value="1"/>
</dbReference>